<keyword evidence="1" id="KW-1015">Disulfide bond</keyword>
<dbReference type="PROSITE" id="PS50240">
    <property type="entry name" value="TRYPSIN_DOM"/>
    <property type="match status" value="1"/>
</dbReference>
<dbReference type="InterPro" id="IPR001254">
    <property type="entry name" value="Trypsin_dom"/>
</dbReference>
<dbReference type="CDD" id="cd00190">
    <property type="entry name" value="Tryp_SPc"/>
    <property type="match status" value="1"/>
</dbReference>
<evidence type="ECO:0000313" key="3">
    <source>
        <dbReference type="EMBL" id="CAH1775254.1"/>
    </source>
</evidence>
<evidence type="ECO:0000259" key="2">
    <source>
        <dbReference type="PROSITE" id="PS50240"/>
    </source>
</evidence>
<dbReference type="SUPFAM" id="SSF82895">
    <property type="entry name" value="TSP-1 type 1 repeat"/>
    <property type="match status" value="1"/>
</dbReference>
<name>A0A8S4N347_OWEFU</name>
<dbReference type="OrthoDB" id="6380398at2759"/>
<dbReference type="PRINTS" id="PR00722">
    <property type="entry name" value="CHYMOTRYPSIN"/>
</dbReference>
<dbReference type="PROSITE" id="PS00134">
    <property type="entry name" value="TRYPSIN_HIS"/>
    <property type="match status" value="1"/>
</dbReference>
<dbReference type="Pfam" id="PF00089">
    <property type="entry name" value="Trypsin"/>
    <property type="match status" value="1"/>
</dbReference>
<dbReference type="GO" id="GO:0006508">
    <property type="term" value="P:proteolysis"/>
    <property type="evidence" value="ECO:0007669"/>
    <property type="project" value="InterPro"/>
</dbReference>
<dbReference type="InterPro" id="IPR000884">
    <property type="entry name" value="TSP1_rpt"/>
</dbReference>
<dbReference type="SMART" id="SM00020">
    <property type="entry name" value="Tryp_SPc"/>
    <property type="match status" value="1"/>
</dbReference>
<dbReference type="InterPro" id="IPR018114">
    <property type="entry name" value="TRYPSIN_HIS"/>
</dbReference>
<dbReference type="InterPro" id="IPR001314">
    <property type="entry name" value="Peptidase_S1A"/>
</dbReference>
<proteinExistence type="predicted"/>
<dbReference type="GO" id="GO:0004252">
    <property type="term" value="F:serine-type endopeptidase activity"/>
    <property type="evidence" value="ECO:0007669"/>
    <property type="project" value="InterPro"/>
</dbReference>
<dbReference type="EMBL" id="CAIIXF020000001">
    <property type="protein sequence ID" value="CAH1775254.1"/>
    <property type="molecule type" value="Genomic_DNA"/>
</dbReference>
<reference evidence="3" key="1">
    <citation type="submission" date="2022-03" db="EMBL/GenBank/DDBJ databases">
        <authorList>
            <person name="Martin C."/>
        </authorList>
    </citation>
    <scope>NUCLEOTIDE SEQUENCE</scope>
</reference>
<accession>A0A8S4N347</accession>
<organism evidence="3 4">
    <name type="scientific">Owenia fusiformis</name>
    <name type="common">Polychaete worm</name>
    <dbReference type="NCBI Taxonomy" id="6347"/>
    <lineage>
        <taxon>Eukaryota</taxon>
        <taxon>Metazoa</taxon>
        <taxon>Spiralia</taxon>
        <taxon>Lophotrochozoa</taxon>
        <taxon>Annelida</taxon>
        <taxon>Polychaeta</taxon>
        <taxon>Sedentaria</taxon>
        <taxon>Canalipalpata</taxon>
        <taxon>Sabellida</taxon>
        <taxon>Oweniida</taxon>
        <taxon>Oweniidae</taxon>
        <taxon>Owenia</taxon>
    </lineage>
</organism>
<dbReference type="SUPFAM" id="SSF50494">
    <property type="entry name" value="Trypsin-like serine proteases"/>
    <property type="match status" value="1"/>
</dbReference>
<dbReference type="PANTHER" id="PTHR24258:SF116">
    <property type="entry name" value="FI16631P1-RELATED"/>
    <property type="match status" value="1"/>
</dbReference>
<dbReference type="PANTHER" id="PTHR24258">
    <property type="entry name" value="SERINE PROTEASE-RELATED"/>
    <property type="match status" value="1"/>
</dbReference>
<feature type="non-terminal residue" evidence="3">
    <location>
        <position position="1"/>
    </location>
</feature>
<dbReference type="Proteomes" id="UP000749559">
    <property type="component" value="Unassembled WGS sequence"/>
</dbReference>
<dbReference type="InterPro" id="IPR043504">
    <property type="entry name" value="Peptidase_S1_PA_chymotrypsin"/>
</dbReference>
<gene>
    <name evidence="3" type="ORF">OFUS_LOCUS2582</name>
</gene>
<comment type="caution">
    <text evidence="3">The sequence shown here is derived from an EMBL/GenBank/DDBJ whole genome shotgun (WGS) entry which is preliminary data.</text>
</comment>
<sequence length="469" mass="51287">NVYTMCCKITQCTDKVGKTHRPEDGDFKDPIDKCNNCKCLKNGQIQCTDKQACKQCKVPNMKALQPRGYTYTINDGCDECECISSPVTNCKGPCELEGAKVTEWSGDSPCTEEYGLSVKIKHCINTNLDDTTKTCRITKTETKECNPLLMPKTGIRKTEAAPLVIGGKKVSPARNYRWMARLSHIESPHGLLCGGSVISRLHVLTAAHCICSYCEGCVVKDNQLVPFFKGCGILVTVGDHSISTTNEDVEQVRKSFVMQIHRNYNSTSFDNDIAILTLEHPLIFNDDVQPVLLPKIPPGILKLSKRYCTVVGWGLTGPGGISDELQEAGLLLDEECSRASIVTTENMICANIERSGADSCYGDSGGGLSCRLFGPKYPWAIFGIVSTGSRRCGANGGGAYTKVQNYVDWIEKHISTDGSWGEWSTFTPCSQLGQRSRSRVCTDPLPISHGSCTALNGEKMNIEVDTENC</sequence>
<evidence type="ECO:0000256" key="1">
    <source>
        <dbReference type="ARBA" id="ARBA00023157"/>
    </source>
</evidence>
<dbReference type="InterPro" id="IPR036383">
    <property type="entry name" value="TSP1_rpt_sf"/>
</dbReference>
<keyword evidence="4" id="KW-1185">Reference proteome</keyword>
<dbReference type="PROSITE" id="PS50092">
    <property type="entry name" value="TSP1"/>
    <property type="match status" value="1"/>
</dbReference>
<feature type="domain" description="Peptidase S1" evidence="2">
    <location>
        <begin position="164"/>
        <end position="415"/>
    </location>
</feature>
<dbReference type="FunFam" id="2.40.10.10:FF:000068">
    <property type="entry name" value="transmembrane protease serine 2"/>
    <property type="match status" value="1"/>
</dbReference>
<dbReference type="InterPro" id="IPR009003">
    <property type="entry name" value="Peptidase_S1_PA"/>
</dbReference>
<dbReference type="AlphaFoldDB" id="A0A8S4N347"/>
<protein>
    <recommendedName>
        <fullName evidence="2">Peptidase S1 domain-containing protein</fullName>
    </recommendedName>
</protein>
<dbReference type="Gene3D" id="2.40.10.10">
    <property type="entry name" value="Trypsin-like serine proteases"/>
    <property type="match status" value="1"/>
</dbReference>
<evidence type="ECO:0000313" key="4">
    <source>
        <dbReference type="Proteomes" id="UP000749559"/>
    </source>
</evidence>